<keyword evidence="3" id="KW-1185">Reference proteome</keyword>
<keyword evidence="1" id="KW-1133">Transmembrane helix</keyword>
<evidence type="ECO:0000256" key="1">
    <source>
        <dbReference type="SAM" id="Phobius"/>
    </source>
</evidence>
<organism evidence="2 3">
    <name type="scientific">Nocardia aurantia</name>
    <dbReference type="NCBI Taxonomy" id="2585199"/>
    <lineage>
        <taxon>Bacteria</taxon>
        <taxon>Bacillati</taxon>
        <taxon>Actinomycetota</taxon>
        <taxon>Actinomycetes</taxon>
        <taxon>Mycobacteriales</taxon>
        <taxon>Nocardiaceae</taxon>
        <taxon>Nocardia</taxon>
    </lineage>
</organism>
<feature type="transmembrane region" description="Helical" evidence="1">
    <location>
        <begin position="147"/>
        <end position="169"/>
    </location>
</feature>
<dbReference type="OrthoDB" id="4569220at2"/>
<comment type="caution">
    <text evidence="2">The sequence shown here is derived from an EMBL/GenBank/DDBJ whole genome shotgun (WGS) entry which is preliminary data.</text>
</comment>
<reference evidence="2 3" key="1">
    <citation type="submission" date="2019-10" db="EMBL/GenBank/DDBJ databases">
        <title>Nocardia macrotermitis sp. nov. and Nocardia aurantia sp. nov., isolated from the gut of fungus growing-termite Macrotermes natalensis.</title>
        <authorList>
            <person name="Benndorf R."/>
            <person name="Schwitalla J."/>
            <person name="Martin K."/>
            <person name="De Beer W."/>
            <person name="Kaster A.-K."/>
            <person name="Vollmers J."/>
            <person name="Poulsen M."/>
            <person name="Beemelmanns C."/>
        </authorList>
    </citation>
    <scope>NUCLEOTIDE SEQUENCE [LARGE SCALE GENOMIC DNA]</scope>
    <source>
        <strain evidence="2 3">RB56</strain>
    </source>
</reference>
<evidence type="ECO:0000313" key="3">
    <source>
        <dbReference type="Proteomes" id="UP000431401"/>
    </source>
</evidence>
<dbReference type="Proteomes" id="UP000431401">
    <property type="component" value="Unassembled WGS sequence"/>
</dbReference>
<gene>
    <name evidence="2" type="ORF">NRB56_49190</name>
</gene>
<keyword evidence="1" id="KW-0812">Transmembrane</keyword>
<feature type="transmembrane region" description="Helical" evidence="1">
    <location>
        <begin position="61"/>
        <end position="78"/>
    </location>
</feature>
<dbReference type="EMBL" id="WEGI01000011">
    <property type="protein sequence ID" value="MQY29329.1"/>
    <property type="molecule type" value="Genomic_DNA"/>
</dbReference>
<feature type="transmembrane region" description="Helical" evidence="1">
    <location>
        <begin position="114"/>
        <end position="135"/>
    </location>
</feature>
<name>A0A7K0DU89_9NOCA</name>
<keyword evidence="1" id="KW-0472">Membrane</keyword>
<proteinExistence type="predicted"/>
<sequence>MTEAVAVTPGAGGRSAEFWGYLMWGLAGAVILVPELIAVFRVADLPTISATIGHLETQHSWVRLVVVFVIVVLAYYAVPQLITNPEQSGVVGGRQVTANGRMTPDPGAVRYRGMGGYLVAAIATLVLGVGFAVGARVMYPGTYAGAYVLYGAIAVMWVVVPSLLAAFRAREVPFPTLFRTVGYLERRAHPLAAVLLALLVILLLHLAFYPWPRVVS</sequence>
<protein>
    <submittedName>
        <fullName evidence="2">Uncharacterized protein</fullName>
    </submittedName>
</protein>
<evidence type="ECO:0000313" key="2">
    <source>
        <dbReference type="EMBL" id="MQY29329.1"/>
    </source>
</evidence>
<dbReference type="AlphaFoldDB" id="A0A7K0DU89"/>
<dbReference type="RefSeq" id="WP_153346146.1">
    <property type="nucleotide sequence ID" value="NZ_WEGI01000011.1"/>
</dbReference>
<accession>A0A7K0DU89</accession>
<feature type="transmembrane region" description="Helical" evidence="1">
    <location>
        <begin position="18"/>
        <end position="40"/>
    </location>
</feature>
<feature type="transmembrane region" description="Helical" evidence="1">
    <location>
        <begin position="189"/>
        <end position="211"/>
    </location>
</feature>